<protein>
    <recommendedName>
        <fullName evidence="2">Flagellar basal-body/hook protein C-terminal domain-containing protein</fullName>
    </recommendedName>
</protein>
<reference evidence="3 4" key="1">
    <citation type="journal article" date="2022" name="ISME Commun">
        <title>Vulcanimicrobium alpinus gen. nov. sp. nov., the first cultivated representative of the candidate phylum 'Eremiobacterota', is a metabolically versatile aerobic anoxygenic phototroph.</title>
        <authorList>
            <person name="Yabe S."/>
            <person name="Muto K."/>
            <person name="Abe K."/>
            <person name="Yokota A."/>
            <person name="Staudigel H."/>
            <person name="Tebo B.M."/>
        </authorList>
    </citation>
    <scope>NUCLEOTIDE SEQUENCE [LARGE SCALE GENOMIC DNA]</scope>
    <source>
        <strain evidence="3 4">WC8-2</strain>
    </source>
</reference>
<dbReference type="KEGG" id="vab:WPS_28650"/>
<gene>
    <name evidence="3" type="ORF">WPS_28650</name>
</gene>
<dbReference type="RefSeq" id="WP_317995170.1">
    <property type="nucleotide sequence ID" value="NZ_AP025523.1"/>
</dbReference>
<proteinExistence type="inferred from homology"/>
<organism evidence="3 4">
    <name type="scientific">Vulcanimicrobium alpinum</name>
    <dbReference type="NCBI Taxonomy" id="3016050"/>
    <lineage>
        <taxon>Bacteria</taxon>
        <taxon>Bacillati</taxon>
        <taxon>Vulcanimicrobiota</taxon>
        <taxon>Vulcanimicrobiia</taxon>
        <taxon>Vulcanimicrobiales</taxon>
        <taxon>Vulcanimicrobiaceae</taxon>
        <taxon>Vulcanimicrobium</taxon>
    </lineage>
</organism>
<feature type="domain" description="Flagellar basal-body/hook protein C-terminal" evidence="2">
    <location>
        <begin position="87"/>
        <end position="120"/>
    </location>
</feature>
<sequence>MSEFDLLAVAADGMHVQRALLDVAARNVAAAQASTPEHPYARLVARFAAAPAGDGDGEGVDPEFAAALDAAPQTELAGTARGGEAADALTEMIAVLDAQRAYEANASVFDVGKRIAERTLDVGRS</sequence>
<name>A0AAN2CAP8_UNVUL</name>
<dbReference type="InterPro" id="IPR010930">
    <property type="entry name" value="Flg_bb/hook_C_dom"/>
</dbReference>
<comment type="similarity">
    <text evidence="1">Belongs to the flagella basal body rod proteins family.</text>
</comment>
<dbReference type="AlphaFoldDB" id="A0AAN2CAP8"/>
<keyword evidence="4" id="KW-1185">Reference proteome</keyword>
<dbReference type="Proteomes" id="UP001317532">
    <property type="component" value="Chromosome"/>
</dbReference>
<accession>A0AAN2CAP8</accession>
<evidence type="ECO:0000256" key="1">
    <source>
        <dbReference type="ARBA" id="ARBA00009677"/>
    </source>
</evidence>
<dbReference type="EMBL" id="AP025523">
    <property type="protein sequence ID" value="BDE07589.1"/>
    <property type="molecule type" value="Genomic_DNA"/>
</dbReference>
<dbReference type="Pfam" id="PF06429">
    <property type="entry name" value="Flg_bbr_C"/>
    <property type="match status" value="1"/>
</dbReference>
<evidence type="ECO:0000313" key="3">
    <source>
        <dbReference type="EMBL" id="BDE07589.1"/>
    </source>
</evidence>
<evidence type="ECO:0000259" key="2">
    <source>
        <dbReference type="Pfam" id="PF06429"/>
    </source>
</evidence>
<evidence type="ECO:0000313" key="4">
    <source>
        <dbReference type="Proteomes" id="UP001317532"/>
    </source>
</evidence>